<dbReference type="PANTHER" id="PTHR42955:SF1">
    <property type="entry name" value="GLYCERALDEHYDE-3-PHOSPHATE DEHYDROGENASE"/>
    <property type="match status" value="1"/>
</dbReference>
<evidence type="ECO:0000313" key="11">
    <source>
        <dbReference type="EMBL" id="ACX96363.1"/>
    </source>
</evidence>
<evidence type="ECO:0000256" key="2">
    <source>
        <dbReference type="ARBA" id="ARBA00011881"/>
    </source>
</evidence>
<feature type="binding site" evidence="5">
    <location>
        <begin position="155"/>
        <end position="157"/>
    </location>
    <ligand>
        <name>D-glyceraldehyde 3-phosphate</name>
        <dbReference type="ChEBI" id="CHEBI:59776"/>
    </ligand>
</feature>
<feature type="active site" description="Nucleophile" evidence="4">
    <location>
        <position position="156"/>
    </location>
</feature>
<reference evidence="11 12" key="1">
    <citation type="submission" date="2009-10" db="EMBL/GenBank/DDBJ databases">
        <title>Complete sequence of Halothiobacillus neapolitanus c2.</title>
        <authorList>
            <consortium name="US DOE Joint Genome Institute"/>
            <person name="Lucas S."/>
            <person name="Copeland A."/>
            <person name="Lapidus A."/>
            <person name="Glavina del Rio T."/>
            <person name="Tice H."/>
            <person name="Bruce D."/>
            <person name="Goodwin L."/>
            <person name="Pitluck S."/>
            <person name="Davenport K."/>
            <person name="Brettin T."/>
            <person name="Detter J.C."/>
            <person name="Han C."/>
            <person name="Tapia R."/>
            <person name="Larimer F."/>
            <person name="Land M."/>
            <person name="Hauser L."/>
            <person name="Kyrpides N."/>
            <person name="Mikhailova N."/>
            <person name="Kerfeld C."/>
            <person name="Cannon G."/>
            <person name="Heinhort S."/>
        </authorList>
    </citation>
    <scope>NUCLEOTIDE SEQUENCE [LARGE SCALE GENOMIC DNA]</scope>
    <source>
        <strain evidence="12">ATCC 23641 / c2</strain>
    </source>
</reference>
<keyword evidence="12" id="KW-1185">Reference proteome</keyword>
<dbReference type="Gene3D" id="3.40.50.720">
    <property type="entry name" value="NAD(P)-binding Rossmann-like Domain"/>
    <property type="match status" value="1"/>
</dbReference>
<comment type="subunit">
    <text evidence="2">Homotetramer.</text>
</comment>
<dbReference type="CDD" id="cd18126">
    <property type="entry name" value="GAPDH_I_C"/>
    <property type="match status" value="1"/>
</dbReference>
<feature type="binding site" evidence="6">
    <location>
        <position position="318"/>
    </location>
    <ligand>
        <name>NAD(+)</name>
        <dbReference type="ChEBI" id="CHEBI:57540"/>
    </ligand>
</feature>
<dbReference type="GO" id="GO:0050661">
    <property type="term" value="F:NADP binding"/>
    <property type="evidence" value="ECO:0007669"/>
    <property type="project" value="InterPro"/>
</dbReference>
<sequence>MTIRVAINGYGRMGRLALRAMFDRPDLGLTVVHINEIAADAACMAHLTEFDSVHGRWPQAISADEQSITINGQRIGFTMHKTIDQLDWRAIGVDLVIESTGKWRSFEQVSAHLTQGAPRVVVAAPVKHPEVLNVVMGVNDHLFDADTHAIVTAASCTTNCLAPVVKVLHEGLGIVRGTMTTMHDLTNTQVVVDKGDKDWRRARASSLSLSPTTTGSAKAIGEIFPELNGQLNGLAVRVPLLNASLTDFVFTPSRATTVEEVNALLKAGSDAMPQILGYETRPLVSMDFVNDARSSIVDAPSTMVIDEHMVKVLAWYDNEWGYANRMAELASKVGSA</sequence>
<protein>
    <recommendedName>
        <fullName evidence="9">Glyceraldehyde-3-phosphate dehydrogenase</fullName>
        <ecNumber evidence="9">1.2.1.-</ecNumber>
    </recommendedName>
</protein>
<dbReference type="PIRSF" id="PIRSF000149">
    <property type="entry name" value="GAP_DH"/>
    <property type="match status" value="1"/>
</dbReference>
<dbReference type="InterPro" id="IPR020831">
    <property type="entry name" value="GlycerAld/Erythrose_P_DH"/>
</dbReference>
<organism evidence="11 12">
    <name type="scientific">Halothiobacillus neapolitanus (strain ATCC 23641 / DSM 15147 / CIP 104769 / NCIMB 8539 / c2)</name>
    <name type="common">Thiobacillus neapolitanus</name>
    <dbReference type="NCBI Taxonomy" id="555778"/>
    <lineage>
        <taxon>Bacteria</taxon>
        <taxon>Pseudomonadati</taxon>
        <taxon>Pseudomonadota</taxon>
        <taxon>Gammaproteobacteria</taxon>
        <taxon>Chromatiales</taxon>
        <taxon>Halothiobacillaceae</taxon>
        <taxon>Halothiobacillus</taxon>
    </lineage>
</organism>
<dbReference type="NCBIfam" id="TIGR01534">
    <property type="entry name" value="GAPDH-I"/>
    <property type="match status" value="1"/>
</dbReference>
<dbReference type="InterPro" id="IPR054835">
    <property type="entry name" value="G3PDH_Arsen"/>
</dbReference>
<dbReference type="InterPro" id="IPR020830">
    <property type="entry name" value="GlycerAld_3-P_DH_AS"/>
</dbReference>
<dbReference type="FunFam" id="3.40.50.720:FF:000001">
    <property type="entry name" value="Glyceraldehyde-3-phosphate dehydrogenase"/>
    <property type="match status" value="1"/>
</dbReference>
<evidence type="ECO:0000256" key="8">
    <source>
        <dbReference type="RuleBase" id="RU000397"/>
    </source>
</evidence>
<dbReference type="PRINTS" id="PR00078">
    <property type="entry name" value="G3PDHDRGNASE"/>
</dbReference>
<keyword evidence="6" id="KW-0520">NAD</keyword>
<dbReference type="InterPro" id="IPR036291">
    <property type="entry name" value="NAD(P)-bd_dom_sf"/>
</dbReference>
<dbReference type="PANTHER" id="PTHR42955">
    <property type="entry name" value="GLYCERALDEHYDE-3-PHOSPHATE DEHYDROGENASE"/>
    <property type="match status" value="1"/>
</dbReference>
<dbReference type="eggNOG" id="COG0057">
    <property type="taxonomic scope" value="Bacteria"/>
</dbReference>
<dbReference type="HOGENOM" id="CLU_030140_0_2_6"/>
<evidence type="ECO:0000256" key="9">
    <source>
        <dbReference type="RuleBase" id="RU361160"/>
    </source>
</evidence>
<dbReference type="Pfam" id="PF00044">
    <property type="entry name" value="Gp_dh_N"/>
    <property type="match status" value="1"/>
</dbReference>
<dbReference type="CDD" id="cd05214">
    <property type="entry name" value="GAPDH_I_N"/>
    <property type="match status" value="1"/>
</dbReference>
<dbReference type="InterPro" id="IPR052978">
    <property type="entry name" value="GAP_dehydrogenase"/>
</dbReference>
<dbReference type="GO" id="GO:0006006">
    <property type="term" value="P:glucose metabolic process"/>
    <property type="evidence" value="ECO:0007669"/>
    <property type="project" value="InterPro"/>
</dbReference>
<feature type="binding site" evidence="5">
    <location>
        <position position="237"/>
    </location>
    <ligand>
        <name>D-glyceraldehyde 3-phosphate</name>
        <dbReference type="ChEBI" id="CHEBI:59776"/>
    </ligand>
</feature>
<proteinExistence type="inferred from homology"/>
<comment type="similarity">
    <text evidence="1 8">Belongs to the glyceraldehyde-3-phosphate dehydrogenase family.</text>
</comment>
<keyword evidence="3 9" id="KW-0560">Oxidoreductase</keyword>
<accession>D0L0Z0</accession>
<dbReference type="SUPFAM" id="SSF51735">
    <property type="entry name" value="NAD(P)-binding Rossmann-fold domains"/>
    <property type="match status" value="1"/>
</dbReference>
<dbReference type="InterPro" id="IPR006424">
    <property type="entry name" value="Glyceraldehyde-3-P_DH_1"/>
</dbReference>
<dbReference type="EMBL" id="CP001801">
    <property type="protein sequence ID" value="ACX96363.1"/>
    <property type="molecule type" value="Genomic_DNA"/>
</dbReference>
<evidence type="ECO:0000256" key="1">
    <source>
        <dbReference type="ARBA" id="ARBA00007406"/>
    </source>
</evidence>
<evidence type="ECO:0000256" key="3">
    <source>
        <dbReference type="ARBA" id="ARBA00023002"/>
    </source>
</evidence>
<dbReference type="PROSITE" id="PS00071">
    <property type="entry name" value="GAPDH"/>
    <property type="match status" value="1"/>
</dbReference>
<dbReference type="RefSeq" id="WP_012824397.1">
    <property type="nucleotide sequence ID" value="NC_013422.1"/>
</dbReference>
<feature type="binding site" evidence="5">
    <location>
        <begin position="214"/>
        <end position="215"/>
    </location>
    <ligand>
        <name>D-glyceraldehyde 3-phosphate</name>
        <dbReference type="ChEBI" id="CHEBI:59776"/>
    </ligand>
</feature>
<dbReference type="Gene3D" id="3.30.360.10">
    <property type="entry name" value="Dihydrodipicolinate Reductase, domain 2"/>
    <property type="match status" value="1"/>
</dbReference>
<evidence type="ECO:0000259" key="10">
    <source>
        <dbReference type="SMART" id="SM00846"/>
    </source>
</evidence>
<evidence type="ECO:0000256" key="6">
    <source>
        <dbReference type="PIRSR" id="PIRSR000149-3"/>
    </source>
</evidence>
<dbReference type="InterPro" id="IPR020828">
    <property type="entry name" value="GlycerAld_3-P_DH_NAD(P)-bd"/>
</dbReference>
<dbReference type="Pfam" id="PF02800">
    <property type="entry name" value="Gp_dh_C"/>
    <property type="match status" value="1"/>
</dbReference>
<keyword evidence="6" id="KW-0547">Nucleotide-binding</keyword>
<name>D0L0Z0_HALNC</name>
<feature type="domain" description="Glyceraldehyde 3-phosphate dehydrogenase NAD(P) binding" evidence="10">
    <location>
        <begin position="3"/>
        <end position="156"/>
    </location>
</feature>
<evidence type="ECO:0000256" key="4">
    <source>
        <dbReference type="PIRSR" id="PIRSR000149-1"/>
    </source>
</evidence>
<gene>
    <name evidence="11" type="ordered locus">Hneap_1533</name>
</gene>
<evidence type="ECO:0000256" key="5">
    <source>
        <dbReference type="PIRSR" id="PIRSR000149-2"/>
    </source>
</evidence>
<dbReference type="KEGG" id="hna:Hneap_1533"/>
<dbReference type="EC" id="1.2.1.-" evidence="9"/>
<dbReference type="SMART" id="SM00846">
    <property type="entry name" value="Gp_dh_N"/>
    <property type="match status" value="1"/>
</dbReference>
<dbReference type="FunFam" id="3.30.360.10:FF:000002">
    <property type="entry name" value="Glyceraldehyde-3-phosphate dehydrogenase"/>
    <property type="match status" value="1"/>
</dbReference>
<dbReference type="Proteomes" id="UP000009102">
    <property type="component" value="Chromosome"/>
</dbReference>
<dbReference type="AlphaFoldDB" id="D0L0Z0"/>
<dbReference type="STRING" id="555778.Hneap_1533"/>
<dbReference type="GO" id="GO:0016620">
    <property type="term" value="F:oxidoreductase activity, acting on the aldehyde or oxo group of donors, NAD or NADP as acceptor"/>
    <property type="evidence" value="ECO:0007669"/>
    <property type="project" value="InterPro"/>
</dbReference>
<evidence type="ECO:0000313" key="12">
    <source>
        <dbReference type="Proteomes" id="UP000009102"/>
    </source>
</evidence>
<evidence type="ECO:0000256" key="7">
    <source>
        <dbReference type="PIRSR" id="PIRSR000149-4"/>
    </source>
</evidence>
<dbReference type="SUPFAM" id="SSF55347">
    <property type="entry name" value="Glyceraldehyde-3-phosphate dehydrogenase-like, C-terminal domain"/>
    <property type="match status" value="1"/>
</dbReference>
<dbReference type="OrthoDB" id="9803304at2"/>
<dbReference type="NCBIfam" id="NF033735">
    <property type="entry name" value="G3PDH_Arsen"/>
    <property type="match status" value="1"/>
</dbReference>
<dbReference type="InterPro" id="IPR020829">
    <property type="entry name" value="GlycerAld_3-P_DH_cat"/>
</dbReference>
<feature type="binding site" evidence="5">
    <location>
        <position position="186"/>
    </location>
    <ligand>
        <name>D-glyceraldehyde 3-phosphate</name>
        <dbReference type="ChEBI" id="CHEBI:59776"/>
    </ligand>
</feature>
<dbReference type="GO" id="GO:0051287">
    <property type="term" value="F:NAD binding"/>
    <property type="evidence" value="ECO:0007669"/>
    <property type="project" value="InterPro"/>
</dbReference>
<feature type="site" description="Activates thiol group during catalysis" evidence="7">
    <location>
        <position position="183"/>
    </location>
</feature>